<evidence type="ECO:0000256" key="9">
    <source>
        <dbReference type="RuleBase" id="RU003357"/>
    </source>
</evidence>
<dbReference type="Gene3D" id="2.170.130.10">
    <property type="entry name" value="TonB-dependent receptor, plug domain"/>
    <property type="match status" value="1"/>
</dbReference>
<keyword evidence="5 9" id="KW-0798">TonB box</keyword>
<dbReference type="InterPro" id="IPR037066">
    <property type="entry name" value="Plug_dom_sf"/>
</dbReference>
<proteinExistence type="inferred from homology"/>
<evidence type="ECO:0000256" key="6">
    <source>
        <dbReference type="ARBA" id="ARBA00023136"/>
    </source>
</evidence>
<evidence type="ECO:0000256" key="2">
    <source>
        <dbReference type="ARBA" id="ARBA00022448"/>
    </source>
</evidence>
<reference evidence="13 14" key="2">
    <citation type="journal article" date="2022" name="Mar. Drugs">
        <title>Bioassay-Guided Fractionation Leads to the Detection of Cholic Acid Generated by the Rare Thalassomonas sp.</title>
        <authorList>
            <person name="Pheiffer F."/>
            <person name="Schneider Y.K."/>
            <person name="Hansen E.H."/>
            <person name="Andersen J.H."/>
            <person name="Isaksson J."/>
            <person name="Busche T."/>
            <person name="R C."/>
            <person name="Kalinowski J."/>
            <person name="Zyl L.V."/>
            <person name="Trindade M."/>
        </authorList>
    </citation>
    <scope>NUCLEOTIDE SEQUENCE [LARGE SCALE GENOMIC DNA]</scope>
    <source>
        <strain evidence="13 14">XOM25</strain>
    </source>
</reference>
<dbReference type="CDD" id="cd01347">
    <property type="entry name" value="ligand_gated_channel"/>
    <property type="match status" value="1"/>
</dbReference>
<gene>
    <name evidence="13" type="ORF">SG34_001310</name>
</gene>
<dbReference type="InterPro" id="IPR000531">
    <property type="entry name" value="Beta-barrel_TonB"/>
</dbReference>
<comment type="similarity">
    <text evidence="8 9">Belongs to the TonB-dependent receptor family.</text>
</comment>
<feature type="chain" id="PRO_5042106065" evidence="10">
    <location>
        <begin position="27"/>
        <end position="727"/>
    </location>
</feature>
<keyword evidence="6 8" id="KW-0472">Membrane</keyword>
<keyword evidence="7 8" id="KW-0998">Cell outer membrane</keyword>
<keyword evidence="14" id="KW-1185">Reference proteome</keyword>
<dbReference type="Pfam" id="PF07715">
    <property type="entry name" value="Plug"/>
    <property type="match status" value="1"/>
</dbReference>
<dbReference type="PANTHER" id="PTHR30442">
    <property type="entry name" value="IRON III DICITRATE TRANSPORT PROTEIN FECA"/>
    <property type="match status" value="1"/>
</dbReference>
<dbReference type="AlphaFoldDB" id="A0AAF0C9U1"/>
<evidence type="ECO:0000259" key="11">
    <source>
        <dbReference type="Pfam" id="PF00593"/>
    </source>
</evidence>
<sequence>MRTSSFFKPALIASSILAAISHTAVAEDIDDNIEHLTIFGSAQAVNDVPGSAHMITEEELNKFDFTDIMRTLTSVPGVYVLEEDGYGLRPNIGMRGTGQNRSEKVTVMEDNVLAAPAPYASPSAYYFPTSGRMQQVEVLKGTSSAMYGPRTTGGVINMLSRQIPDEALAGQFNVTTGEDGYAKLHAYAGGSGEQVSSVFEVFRYQADGFKDINHSDRDTGFVKNDILAKVRFNSDRSAAYYQELEFKVKYSDEDSDETYMGLTDSDFDADPYARYSASQLDNMDTTHKQVQINHLIKINGRFNVMTTAYYNDFSRNWYKTSKVNGMSLGSGGIEAAAAFDKNSQGDSLSVDVKANSRDYISKGLQTVLDIELDDHQLKFGARYHEDEMDRFQWVDSYTLSQNYQMTLDDDGAGVPGSDSNRIDSAEALALFVHDEYTLGDFIINAGLRYEDITLERHDWGKSDSARSLTPAHKKNTVDVWLPSLAVTYKVNDELVLLGGIQKGFAPPAPGNEDAEDEESINYELGLRYNNDKLHGEALVFFSDYDNMHGNCTASQGCDDDSIGNQYNAGEVEVKGLEVKGGYEFQLANLLVPVDLTYTFTETEFLNNFDSNLDTWGSVTKGDELPYVPENQLQFSAGLVGDNWRGDILVRYMDEMRTQAGSGNIADDQEIDSRTVVDLAAHYNLTANQELTLKVDNLFDKEYAATRTHGSLMAGKPRTMSLGYKYSF</sequence>
<dbReference type="KEGG" id="tvd:SG34_001310"/>
<keyword evidence="13" id="KW-0675">Receptor</keyword>
<keyword evidence="4 8" id="KW-0812">Transmembrane</keyword>
<evidence type="ECO:0000256" key="1">
    <source>
        <dbReference type="ARBA" id="ARBA00004571"/>
    </source>
</evidence>
<dbReference type="Pfam" id="PF00593">
    <property type="entry name" value="TonB_dep_Rec_b-barrel"/>
    <property type="match status" value="1"/>
</dbReference>
<keyword evidence="10" id="KW-0732">Signal</keyword>
<comment type="subcellular location">
    <subcellularLocation>
        <location evidence="1 8">Cell outer membrane</location>
        <topology evidence="1 8">Multi-pass membrane protein</topology>
    </subcellularLocation>
</comment>
<dbReference type="GO" id="GO:0033214">
    <property type="term" value="P:siderophore-iron import into cell"/>
    <property type="evidence" value="ECO:0007669"/>
    <property type="project" value="TreeGrafter"/>
</dbReference>
<feature type="signal peptide" evidence="10">
    <location>
        <begin position="1"/>
        <end position="26"/>
    </location>
</feature>
<keyword evidence="2 8" id="KW-0813">Transport</keyword>
<feature type="domain" description="TonB-dependent receptor plug" evidence="12">
    <location>
        <begin position="45"/>
        <end position="155"/>
    </location>
</feature>
<evidence type="ECO:0000256" key="10">
    <source>
        <dbReference type="SAM" id="SignalP"/>
    </source>
</evidence>
<evidence type="ECO:0000256" key="3">
    <source>
        <dbReference type="ARBA" id="ARBA00022452"/>
    </source>
</evidence>
<accession>A0AAF0C9U1</accession>
<name>A0AAF0C9U1_9GAMM</name>
<evidence type="ECO:0000256" key="7">
    <source>
        <dbReference type="ARBA" id="ARBA00023237"/>
    </source>
</evidence>
<dbReference type="InterPro" id="IPR012910">
    <property type="entry name" value="Plug_dom"/>
</dbReference>
<reference evidence="13 14" key="1">
    <citation type="journal article" date="2015" name="Genome Announc.">
        <title>Draft Genome Sequences of Marine Isolates of Thalassomonas viridans and Thalassomonas actiniarum.</title>
        <authorList>
            <person name="Olonade I."/>
            <person name="van Zyl L.J."/>
            <person name="Trindade M."/>
        </authorList>
    </citation>
    <scope>NUCLEOTIDE SEQUENCE [LARGE SCALE GENOMIC DNA]</scope>
    <source>
        <strain evidence="13 14">XOM25</strain>
    </source>
</reference>
<evidence type="ECO:0000313" key="14">
    <source>
        <dbReference type="Proteomes" id="UP000032352"/>
    </source>
</evidence>
<dbReference type="InterPro" id="IPR039426">
    <property type="entry name" value="TonB-dep_rcpt-like"/>
</dbReference>
<dbReference type="RefSeq" id="WP_044841122.1">
    <property type="nucleotide sequence ID" value="NZ_CP059733.1"/>
</dbReference>
<dbReference type="InterPro" id="IPR036942">
    <property type="entry name" value="Beta-barrel_TonB_sf"/>
</dbReference>
<dbReference type="PANTHER" id="PTHR30442:SF0">
    <property type="entry name" value="FE(3+) DICITRATE TRANSPORT PROTEIN FECA"/>
    <property type="match status" value="1"/>
</dbReference>
<dbReference type="PROSITE" id="PS52016">
    <property type="entry name" value="TONB_DEPENDENT_REC_3"/>
    <property type="match status" value="1"/>
</dbReference>
<feature type="domain" description="TonB-dependent receptor-like beta-barrel" evidence="11">
    <location>
        <begin position="250"/>
        <end position="697"/>
    </location>
</feature>
<evidence type="ECO:0000313" key="13">
    <source>
        <dbReference type="EMBL" id="WDE05610.1"/>
    </source>
</evidence>
<dbReference type="SUPFAM" id="SSF56935">
    <property type="entry name" value="Porins"/>
    <property type="match status" value="1"/>
</dbReference>
<keyword evidence="3 8" id="KW-1134">Transmembrane beta strand</keyword>
<dbReference type="Gene3D" id="2.40.170.20">
    <property type="entry name" value="TonB-dependent receptor, beta-barrel domain"/>
    <property type="match status" value="1"/>
</dbReference>
<organism evidence="13 14">
    <name type="scientific">Thalassomonas viridans</name>
    <dbReference type="NCBI Taxonomy" id="137584"/>
    <lineage>
        <taxon>Bacteria</taxon>
        <taxon>Pseudomonadati</taxon>
        <taxon>Pseudomonadota</taxon>
        <taxon>Gammaproteobacteria</taxon>
        <taxon>Alteromonadales</taxon>
        <taxon>Colwelliaceae</taxon>
        <taxon>Thalassomonas</taxon>
    </lineage>
</organism>
<dbReference type="GO" id="GO:0009279">
    <property type="term" value="C:cell outer membrane"/>
    <property type="evidence" value="ECO:0007669"/>
    <property type="project" value="UniProtKB-SubCell"/>
</dbReference>
<evidence type="ECO:0000259" key="12">
    <source>
        <dbReference type="Pfam" id="PF07715"/>
    </source>
</evidence>
<dbReference type="Proteomes" id="UP000032352">
    <property type="component" value="Chromosome"/>
</dbReference>
<evidence type="ECO:0000256" key="4">
    <source>
        <dbReference type="ARBA" id="ARBA00022692"/>
    </source>
</evidence>
<protein>
    <submittedName>
        <fullName evidence="13">TonB-dependent receptor</fullName>
    </submittedName>
</protein>
<dbReference type="EMBL" id="CP059733">
    <property type="protein sequence ID" value="WDE05610.1"/>
    <property type="molecule type" value="Genomic_DNA"/>
</dbReference>
<evidence type="ECO:0000256" key="5">
    <source>
        <dbReference type="ARBA" id="ARBA00023077"/>
    </source>
</evidence>
<evidence type="ECO:0000256" key="8">
    <source>
        <dbReference type="PROSITE-ProRule" id="PRU01360"/>
    </source>
</evidence>